<protein>
    <recommendedName>
        <fullName evidence="5">Amidase domain-containing protein</fullName>
    </recommendedName>
</protein>
<name>A0ABR3AA65_9AGAR</name>
<feature type="domain" description="Scytalone dehydratase-like protein Arp1 N-terminal" evidence="2">
    <location>
        <begin position="45"/>
        <end position="144"/>
    </location>
</feature>
<dbReference type="SUPFAM" id="SSF75304">
    <property type="entry name" value="Amidase signature (AS) enzymes"/>
    <property type="match status" value="1"/>
</dbReference>
<feature type="domain" description="Amidase" evidence="1">
    <location>
        <begin position="213"/>
        <end position="370"/>
    </location>
</feature>
<evidence type="ECO:0000259" key="2">
    <source>
        <dbReference type="Pfam" id="PF26053"/>
    </source>
</evidence>
<evidence type="ECO:0000259" key="1">
    <source>
        <dbReference type="Pfam" id="PF01425"/>
    </source>
</evidence>
<dbReference type="PANTHER" id="PTHR46310:SF7">
    <property type="entry name" value="AMIDASE 1"/>
    <property type="match status" value="1"/>
</dbReference>
<dbReference type="Pfam" id="PF01425">
    <property type="entry name" value="Amidase"/>
    <property type="match status" value="1"/>
</dbReference>
<dbReference type="Gene3D" id="3.90.1300.10">
    <property type="entry name" value="Amidase signature (AS) domain"/>
    <property type="match status" value="1"/>
</dbReference>
<evidence type="ECO:0000313" key="4">
    <source>
        <dbReference type="Proteomes" id="UP001437256"/>
    </source>
</evidence>
<reference evidence="3 4" key="1">
    <citation type="submission" date="2024-05" db="EMBL/GenBank/DDBJ databases">
        <title>A draft genome resource for the thread blight pathogen Marasmius tenuissimus strain MS-2.</title>
        <authorList>
            <person name="Yulfo-Soto G.E."/>
            <person name="Baruah I.K."/>
            <person name="Amoako-Attah I."/>
            <person name="Bukari Y."/>
            <person name="Meinhardt L.W."/>
            <person name="Bailey B.A."/>
            <person name="Cohen S.P."/>
        </authorList>
    </citation>
    <scope>NUCLEOTIDE SEQUENCE [LARGE SCALE GENOMIC DNA]</scope>
    <source>
        <strain evidence="3 4">MS-2</strain>
    </source>
</reference>
<dbReference type="Proteomes" id="UP001437256">
    <property type="component" value="Unassembled WGS sequence"/>
</dbReference>
<dbReference type="InterPro" id="IPR036928">
    <property type="entry name" value="AS_sf"/>
</dbReference>
<sequence>MLGDIVEVDGKPYFIQDPRELDGTIRQKHGTVDYLLVTSVPSPAQGQPLSATFLSEMLTEFEEIDDVWETGFLQGLALSTTFFDDSLPQWLRERGVAHLFIPDSFDIDPRLRDFEVVHSSKALPAGPYVYSKSNRSFHNIYRLFPDLYESFMCGCIPRPRNDGPAWIPTNFTLPTQFRTDDGNEVYYHQYIPVPSRLHHVSFSLEGRPLHSSSASLAGKRMAVKDIFDMRGLPTSAGSKAFLDMTGPSSSITAHSLENLLSMGILPIGKTRTSQFAHGASPWEFQDFGYSWNPRGDGMLTVVASSSGSASAIAGYEWLDLAVGSDTRGSVRKPASMIGVYGIRPALGSTSLEGVVPLSVEMDTAGLFLRDPWSFYSVVKEFYRGSLVSRGEQFSRLPSRLLYPTDHFPAQSPEAQNLYDTFLGALTELNITKHPINLTHELSPLFPDQQFTHFQSFSNRLTEYYSWNQVGKPLTEWYQQRYGYVPRLDPMPNIMFVRGEQHSKEAYLEAVAYKRRFASTLEKTLFKYDADSCSDSILVYDTGTGGRPSYRVEDFNSLEGATEVTLVKAKKNATLPENLHYLASMGGLVDVTVPLGEVEYFSAVSRRWEPIPVTIQLVTRGGCDAVIMDLIRILAEKGVLRSVKTGRSLYWDE</sequence>
<organism evidence="3 4">
    <name type="scientific">Marasmius tenuissimus</name>
    <dbReference type="NCBI Taxonomy" id="585030"/>
    <lineage>
        <taxon>Eukaryota</taxon>
        <taxon>Fungi</taxon>
        <taxon>Dikarya</taxon>
        <taxon>Basidiomycota</taxon>
        <taxon>Agaricomycotina</taxon>
        <taxon>Agaricomycetes</taxon>
        <taxon>Agaricomycetidae</taxon>
        <taxon>Agaricales</taxon>
        <taxon>Marasmiineae</taxon>
        <taxon>Marasmiaceae</taxon>
        <taxon>Marasmius</taxon>
    </lineage>
</organism>
<dbReference type="InterPro" id="IPR023631">
    <property type="entry name" value="Amidase_dom"/>
</dbReference>
<comment type="caution">
    <text evidence="3">The sequence shown here is derived from an EMBL/GenBank/DDBJ whole genome shotgun (WGS) entry which is preliminary data.</text>
</comment>
<evidence type="ECO:0000313" key="3">
    <source>
        <dbReference type="EMBL" id="KAL0070261.1"/>
    </source>
</evidence>
<accession>A0ABR3AA65</accession>
<keyword evidence="4" id="KW-1185">Reference proteome</keyword>
<dbReference type="PANTHER" id="PTHR46310">
    <property type="entry name" value="AMIDASE 1"/>
    <property type="match status" value="1"/>
</dbReference>
<dbReference type="EMBL" id="JBBXMP010000008">
    <property type="protein sequence ID" value="KAL0070261.1"/>
    <property type="molecule type" value="Genomic_DNA"/>
</dbReference>
<proteinExistence type="predicted"/>
<gene>
    <name evidence="3" type="ORF">AAF712_002753</name>
</gene>
<dbReference type="InterPro" id="IPR058329">
    <property type="entry name" value="Arp1_N"/>
</dbReference>
<dbReference type="Pfam" id="PF26053">
    <property type="entry name" value="DUF8016"/>
    <property type="match status" value="1"/>
</dbReference>
<evidence type="ECO:0008006" key="5">
    <source>
        <dbReference type="Google" id="ProtNLM"/>
    </source>
</evidence>